<accession>A0A3G1L2D1</accession>
<feature type="site" description="Positions MEP for the nucleophilic attack" evidence="4">
    <location>
        <position position="139"/>
    </location>
</feature>
<gene>
    <name evidence="4" type="primary">ispD</name>
    <name evidence="5" type="ORF">DCMF_22060</name>
</gene>
<dbReference type="KEGG" id="fwa:DCMF_22060"/>
<keyword evidence="2 4" id="KW-0548">Nucleotidyltransferase</keyword>
<comment type="similarity">
    <text evidence="4">Belongs to the IspD/TarI cytidylyltransferase family. IspD subfamily.</text>
</comment>
<dbReference type="EMBL" id="CP017634">
    <property type="protein sequence ID" value="ATW28817.1"/>
    <property type="molecule type" value="Genomic_DNA"/>
</dbReference>
<dbReference type="InterPro" id="IPR034683">
    <property type="entry name" value="IspD/TarI"/>
</dbReference>
<keyword evidence="3 4" id="KW-0414">Isoprene biosynthesis</keyword>
<dbReference type="UniPathway" id="UPA00056">
    <property type="reaction ID" value="UER00093"/>
</dbReference>
<evidence type="ECO:0000256" key="1">
    <source>
        <dbReference type="ARBA" id="ARBA00022679"/>
    </source>
</evidence>
<dbReference type="Pfam" id="PF01128">
    <property type="entry name" value="IspD"/>
    <property type="match status" value="1"/>
</dbReference>
<feature type="site" description="Transition state stabilizer" evidence="4">
    <location>
        <position position="7"/>
    </location>
</feature>
<feature type="site" description="Positions MEP for the nucleophilic attack" evidence="4">
    <location>
        <position position="195"/>
    </location>
</feature>
<dbReference type="Gene3D" id="3.90.550.10">
    <property type="entry name" value="Spore Coat Polysaccharide Biosynthesis Protein SpsA, Chain A"/>
    <property type="match status" value="1"/>
</dbReference>
<dbReference type="AlphaFoldDB" id="A0A3G1L2D1"/>
<dbReference type="SUPFAM" id="SSF53448">
    <property type="entry name" value="Nucleotide-diphospho-sugar transferases"/>
    <property type="match status" value="1"/>
</dbReference>
<organism evidence="5 6">
    <name type="scientific">Formimonas warabiya</name>
    <dbReference type="NCBI Taxonomy" id="1761012"/>
    <lineage>
        <taxon>Bacteria</taxon>
        <taxon>Bacillati</taxon>
        <taxon>Bacillota</taxon>
        <taxon>Clostridia</taxon>
        <taxon>Eubacteriales</taxon>
        <taxon>Peptococcaceae</taxon>
        <taxon>Candidatus Formimonas</taxon>
    </lineage>
</organism>
<evidence type="ECO:0000313" key="5">
    <source>
        <dbReference type="EMBL" id="ATW28817.1"/>
    </source>
</evidence>
<dbReference type="InterPro" id="IPR050088">
    <property type="entry name" value="IspD/TarI_cytidylyltransf_bact"/>
</dbReference>
<dbReference type="HAMAP" id="MF_00108">
    <property type="entry name" value="IspD"/>
    <property type="match status" value="1"/>
</dbReference>
<dbReference type="GO" id="GO:0050518">
    <property type="term" value="F:2-C-methyl-D-erythritol 4-phosphate cytidylyltransferase activity"/>
    <property type="evidence" value="ECO:0007669"/>
    <property type="project" value="UniProtKB-UniRule"/>
</dbReference>
<comment type="catalytic activity">
    <reaction evidence="4">
        <text>2-C-methyl-D-erythritol 4-phosphate + CTP + H(+) = 4-CDP-2-C-methyl-D-erythritol + diphosphate</text>
        <dbReference type="Rhea" id="RHEA:13429"/>
        <dbReference type="ChEBI" id="CHEBI:15378"/>
        <dbReference type="ChEBI" id="CHEBI:33019"/>
        <dbReference type="ChEBI" id="CHEBI:37563"/>
        <dbReference type="ChEBI" id="CHEBI:57823"/>
        <dbReference type="ChEBI" id="CHEBI:58262"/>
        <dbReference type="EC" id="2.7.7.60"/>
    </reaction>
</comment>
<comment type="pathway">
    <text evidence="4">Isoprenoid biosynthesis; isopentenyl diphosphate biosynthesis via DXP pathway; isopentenyl diphosphate from 1-deoxy-D-xylulose 5-phosphate: step 2/6.</text>
</comment>
<keyword evidence="1 4" id="KW-0808">Transferase</keyword>
<proteinExistence type="inferred from homology"/>
<dbReference type="PANTHER" id="PTHR32125">
    <property type="entry name" value="2-C-METHYL-D-ERYTHRITOL 4-PHOSPHATE CYTIDYLYLTRANSFERASE, CHLOROPLASTIC"/>
    <property type="match status" value="1"/>
</dbReference>
<comment type="function">
    <text evidence="4">Catalyzes the formation of 4-diphosphocytidyl-2-C-methyl-D-erythritol from CTP and 2-C-methyl-D-erythritol 4-phosphate (MEP).</text>
</comment>
<dbReference type="Proteomes" id="UP000323521">
    <property type="component" value="Chromosome"/>
</dbReference>
<name>A0A3G1L2D1_FORW1</name>
<comment type="caution">
    <text evidence="4">Lacks conserved residue(s) required for the propagation of feature annotation.</text>
</comment>
<keyword evidence="6" id="KW-1185">Reference proteome</keyword>
<evidence type="ECO:0000256" key="2">
    <source>
        <dbReference type="ARBA" id="ARBA00022695"/>
    </source>
</evidence>
<dbReference type="FunFam" id="3.90.550.10:FF:000003">
    <property type="entry name" value="2-C-methyl-D-erythritol 4-phosphate cytidylyltransferase"/>
    <property type="match status" value="1"/>
</dbReference>
<dbReference type="InterPro" id="IPR001228">
    <property type="entry name" value="IspD"/>
</dbReference>
<evidence type="ECO:0000256" key="3">
    <source>
        <dbReference type="ARBA" id="ARBA00023229"/>
    </source>
</evidence>
<dbReference type="InterPro" id="IPR029044">
    <property type="entry name" value="Nucleotide-diphossugar_trans"/>
</dbReference>
<dbReference type="GO" id="GO:0019288">
    <property type="term" value="P:isopentenyl diphosphate biosynthetic process, methylerythritol 4-phosphate pathway"/>
    <property type="evidence" value="ECO:0007669"/>
    <property type="project" value="UniProtKB-UniRule"/>
</dbReference>
<dbReference type="CDD" id="cd02516">
    <property type="entry name" value="CDP-ME_synthetase"/>
    <property type="match status" value="1"/>
</dbReference>
<sequence>MKAGVNKQFLLLQGKPVLVHTLELFQQCDLITEVILVATPGEEDYCRKMVQEYGLTKVTRVVSGGRERQHSVAHGLAPLSSECEIVAVHDGARPLLLPSHLTKVIQAAGAHDGAILAVPVKDTIKEISGNGQVKSTLERAKLWAVQTPQVFKKGVITFAYDRAFQEGIKGTDDASLVEQCGFQVQVVEGSYENIKITTPEDLDFAELILRRRG</sequence>
<protein>
    <recommendedName>
        <fullName evidence="4">2-C-methyl-D-erythritol 4-phosphate cytidylyltransferase</fullName>
        <ecNumber evidence="4">2.7.7.60</ecNumber>
    </recommendedName>
    <alternativeName>
        <fullName evidence="4">4-diphosphocytidyl-2C-methyl-D-erythritol synthase</fullName>
    </alternativeName>
    <alternativeName>
        <fullName evidence="4">MEP cytidylyltransferase</fullName>
        <shortName evidence="4">MCT</shortName>
    </alternativeName>
</protein>
<evidence type="ECO:0000256" key="4">
    <source>
        <dbReference type="HAMAP-Rule" id="MF_00108"/>
    </source>
</evidence>
<evidence type="ECO:0000313" key="6">
    <source>
        <dbReference type="Proteomes" id="UP000323521"/>
    </source>
</evidence>
<dbReference type="EC" id="2.7.7.60" evidence="4"/>
<reference evidence="5 6" key="1">
    <citation type="submission" date="2016-10" db="EMBL/GenBank/DDBJ databases">
        <title>Complete Genome Sequence of Peptococcaceae strain DCMF.</title>
        <authorList>
            <person name="Edwards R.J."/>
            <person name="Holland S.I."/>
            <person name="Deshpande N.P."/>
            <person name="Wong Y.K."/>
            <person name="Ertan H."/>
            <person name="Manefield M."/>
            <person name="Russell T.L."/>
            <person name="Lee M.J."/>
        </authorList>
    </citation>
    <scope>NUCLEOTIDE SEQUENCE [LARGE SCALE GENOMIC DNA]</scope>
    <source>
        <strain evidence="5 6">DCMF</strain>
    </source>
</reference>
<dbReference type="NCBIfam" id="TIGR00453">
    <property type="entry name" value="ispD"/>
    <property type="match status" value="1"/>
</dbReference>
<dbReference type="PANTHER" id="PTHR32125:SF4">
    <property type="entry name" value="2-C-METHYL-D-ERYTHRITOL 4-PHOSPHATE CYTIDYLYLTRANSFERASE, CHLOROPLASTIC"/>
    <property type="match status" value="1"/>
</dbReference>